<dbReference type="Pfam" id="PF12900">
    <property type="entry name" value="Pyridox_ox_2"/>
    <property type="match status" value="1"/>
</dbReference>
<proteinExistence type="predicted"/>
<reference evidence="1" key="1">
    <citation type="submission" date="2018-12" db="EMBL/GenBank/DDBJ databases">
        <title>Novel natural products biosynthetic potential of the class Ktedonobacteria.</title>
        <authorList>
            <person name="Zheng Y."/>
            <person name="Saitou A."/>
            <person name="Wang C.M."/>
            <person name="Toyoda A."/>
            <person name="Minakuchi Y."/>
            <person name="Sekiguchi Y."/>
            <person name="Ueda K."/>
            <person name="Takano H."/>
            <person name="Sakai Y."/>
            <person name="Yokota A."/>
            <person name="Yabe S."/>
        </authorList>
    </citation>
    <scope>NUCLEOTIDE SEQUENCE</scope>
    <source>
        <strain evidence="1">A3-2</strain>
    </source>
</reference>
<name>A0A455T109_9CHLR</name>
<dbReference type="AlphaFoldDB" id="A0A455T109"/>
<dbReference type="InterPro" id="IPR012349">
    <property type="entry name" value="Split_barrel_FMN-bd"/>
</dbReference>
<dbReference type="PANTHER" id="PTHR34071:SF2">
    <property type="entry name" value="FLAVIN-NUCLEOTIDE-BINDING PROTEIN"/>
    <property type="match status" value="1"/>
</dbReference>
<dbReference type="EMBL" id="AP019377">
    <property type="protein sequence ID" value="BBH94227.1"/>
    <property type="molecule type" value="Genomic_DNA"/>
</dbReference>
<dbReference type="PANTHER" id="PTHR34071">
    <property type="entry name" value="5-NITROIMIDAZOLE ANTIBIOTICS RESISTANCE PROTEIN, NIMA-FAMILY-RELATED PROTEIN-RELATED"/>
    <property type="match status" value="1"/>
</dbReference>
<dbReference type="InterPro" id="IPR024747">
    <property type="entry name" value="Pyridox_Oxase-rel"/>
</dbReference>
<dbReference type="SUPFAM" id="SSF50475">
    <property type="entry name" value="FMN-binding split barrel"/>
    <property type="match status" value="1"/>
</dbReference>
<organism evidence="1">
    <name type="scientific">Thermogemmatispora argillosa</name>
    <dbReference type="NCBI Taxonomy" id="2045280"/>
    <lineage>
        <taxon>Bacteria</taxon>
        <taxon>Bacillati</taxon>
        <taxon>Chloroflexota</taxon>
        <taxon>Ktedonobacteria</taxon>
        <taxon>Thermogemmatisporales</taxon>
        <taxon>Thermogemmatisporaceae</taxon>
        <taxon>Thermogemmatispora</taxon>
    </lineage>
</organism>
<dbReference type="Gene3D" id="2.30.110.10">
    <property type="entry name" value="Electron Transport, Fmn-binding Protein, Chain A"/>
    <property type="match status" value="1"/>
</dbReference>
<protein>
    <submittedName>
        <fullName evidence="1">Pyridoxamine 5'-phosphate oxidase family protein</fullName>
    </submittedName>
</protein>
<accession>A0A455T109</accession>
<gene>
    <name evidence="1" type="ORF">KTA_24260</name>
</gene>
<sequence length="194" mass="22008">MDAEQTTQQPELARVRRRDRAVDDEQWIRSFLKRAPVGVLATIDGEQPFLNSNLFVYDEAAHAIYLHTAVVGRTRRNIEGSQRVCFTAYEMGRLLPAETALGFSVEYASVVVFGEGSLTRDREEARAALHLLLKKYAPHLEPGRDYQAVTDDELKRTSVYKIRITAWSGKKKEAAPDFAGAYYYGEKQQLHEPS</sequence>
<evidence type="ECO:0000313" key="1">
    <source>
        <dbReference type="EMBL" id="BBH94227.1"/>
    </source>
</evidence>